<name>A0A6A6BL16_9PEZI</name>
<proteinExistence type="predicted"/>
<dbReference type="GeneID" id="54292977"/>
<dbReference type="AlphaFoldDB" id="A0A6A6BL16"/>
<organism evidence="2 3">
    <name type="scientific">Aplosporella prunicola CBS 121167</name>
    <dbReference type="NCBI Taxonomy" id="1176127"/>
    <lineage>
        <taxon>Eukaryota</taxon>
        <taxon>Fungi</taxon>
        <taxon>Dikarya</taxon>
        <taxon>Ascomycota</taxon>
        <taxon>Pezizomycotina</taxon>
        <taxon>Dothideomycetes</taxon>
        <taxon>Dothideomycetes incertae sedis</taxon>
        <taxon>Botryosphaeriales</taxon>
        <taxon>Aplosporellaceae</taxon>
        <taxon>Aplosporella</taxon>
    </lineage>
</organism>
<protein>
    <submittedName>
        <fullName evidence="2">Uncharacterized protein</fullName>
    </submittedName>
</protein>
<keyword evidence="3" id="KW-1185">Reference proteome</keyword>
<evidence type="ECO:0000256" key="1">
    <source>
        <dbReference type="SAM" id="MobiDB-lite"/>
    </source>
</evidence>
<feature type="region of interest" description="Disordered" evidence="1">
    <location>
        <begin position="88"/>
        <end position="110"/>
    </location>
</feature>
<dbReference type="Proteomes" id="UP000799438">
    <property type="component" value="Unassembled WGS sequence"/>
</dbReference>
<evidence type="ECO:0000313" key="2">
    <source>
        <dbReference type="EMBL" id="KAF2144726.1"/>
    </source>
</evidence>
<reference evidence="2" key="1">
    <citation type="journal article" date="2020" name="Stud. Mycol.">
        <title>101 Dothideomycetes genomes: a test case for predicting lifestyles and emergence of pathogens.</title>
        <authorList>
            <person name="Haridas S."/>
            <person name="Albert R."/>
            <person name="Binder M."/>
            <person name="Bloem J."/>
            <person name="Labutti K."/>
            <person name="Salamov A."/>
            <person name="Andreopoulos B."/>
            <person name="Baker S."/>
            <person name="Barry K."/>
            <person name="Bills G."/>
            <person name="Bluhm B."/>
            <person name="Cannon C."/>
            <person name="Castanera R."/>
            <person name="Culley D."/>
            <person name="Daum C."/>
            <person name="Ezra D."/>
            <person name="Gonzalez J."/>
            <person name="Henrissat B."/>
            <person name="Kuo A."/>
            <person name="Liang C."/>
            <person name="Lipzen A."/>
            <person name="Lutzoni F."/>
            <person name="Magnuson J."/>
            <person name="Mondo S."/>
            <person name="Nolan M."/>
            <person name="Ohm R."/>
            <person name="Pangilinan J."/>
            <person name="Park H.-J."/>
            <person name="Ramirez L."/>
            <person name="Alfaro M."/>
            <person name="Sun H."/>
            <person name="Tritt A."/>
            <person name="Yoshinaga Y."/>
            <person name="Zwiers L.-H."/>
            <person name="Turgeon B."/>
            <person name="Goodwin S."/>
            <person name="Spatafora J."/>
            <person name="Crous P."/>
            <person name="Grigoriev I."/>
        </authorList>
    </citation>
    <scope>NUCLEOTIDE SEQUENCE</scope>
    <source>
        <strain evidence="2">CBS 121167</strain>
    </source>
</reference>
<gene>
    <name evidence="2" type="ORF">K452DRAFT_146055</name>
</gene>
<accession>A0A6A6BL16</accession>
<evidence type="ECO:0000313" key="3">
    <source>
        <dbReference type="Proteomes" id="UP000799438"/>
    </source>
</evidence>
<dbReference type="RefSeq" id="XP_033400438.1">
    <property type="nucleotide sequence ID" value="XM_033535483.1"/>
</dbReference>
<dbReference type="EMBL" id="ML995479">
    <property type="protein sequence ID" value="KAF2144726.1"/>
    <property type="molecule type" value="Genomic_DNA"/>
</dbReference>
<sequence length="110" mass="11552">MSVRPRCVVCGHSCGQWVVGVRARPRDDRRAPAQDRLCAPTARCPPRPRKLRLIACGGPRRAWLEPGGKGPPRAGGWARSRCDASVRGGTEGLGSSAAARVWGAGPGSVS</sequence>